<dbReference type="InterPro" id="IPR041457">
    <property type="entry name" value="CxC2_KDZ-assoc"/>
</dbReference>
<feature type="non-terminal residue" evidence="2">
    <location>
        <position position="1"/>
    </location>
</feature>
<feature type="domain" description="CxC2-like cysteine cluster KDZ transposase-associated" evidence="1">
    <location>
        <begin position="83"/>
        <end position="182"/>
    </location>
</feature>
<dbReference type="OrthoDB" id="2682806at2759"/>
<keyword evidence="3" id="KW-1185">Reference proteome</keyword>
<protein>
    <recommendedName>
        <fullName evidence="1">CxC2-like cysteine cluster KDZ transposase-associated domain-containing protein</fullName>
    </recommendedName>
</protein>
<evidence type="ECO:0000313" key="3">
    <source>
        <dbReference type="Proteomes" id="UP000886523"/>
    </source>
</evidence>
<evidence type="ECO:0000259" key="1">
    <source>
        <dbReference type="Pfam" id="PF18803"/>
    </source>
</evidence>
<reference evidence="2" key="1">
    <citation type="journal article" date="2020" name="Nat. Commun.">
        <title>Large-scale genome sequencing of mycorrhizal fungi provides insights into the early evolution of symbiotic traits.</title>
        <authorList>
            <person name="Miyauchi S."/>
            <person name="Kiss E."/>
            <person name="Kuo A."/>
            <person name="Drula E."/>
            <person name="Kohler A."/>
            <person name="Sanchez-Garcia M."/>
            <person name="Morin E."/>
            <person name="Andreopoulos B."/>
            <person name="Barry K.W."/>
            <person name="Bonito G."/>
            <person name="Buee M."/>
            <person name="Carver A."/>
            <person name="Chen C."/>
            <person name="Cichocki N."/>
            <person name="Clum A."/>
            <person name="Culley D."/>
            <person name="Crous P.W."/>
            <person name="Fauchery L."/>
            <person name="Girlanda M."/>
            <person name="Hayes R.D."/>
            <person name="Keri Z."/>
            <person name="LaButti K."/>
            <person name="Lipzen A."/>
            <person name="Lombard V."/>
            <person name="Magnuson J."/>
            <person name="Maillard F."/>
            <person name="Murat C."/>
            <person name="Nolan M."/>
            <person name="Ohm R.A."/>
            <person name="Pangilinan J."/>
            <person name="Pereira M.F."/>
            <person name="Perotto S."/>
            <person name="Peter M."/>
            <person name="Pfister S."/>
            <person name="Riley R."/>
            <person name="Sitrit Y."/>
            <person name="Stielow J.B."/>
            <person name="Szollosi G."/>
            <person name="Zifcakova L."/>
            <person name="Stursova M."/>
            <person name="Spatafora J.W."/>
            <person name="Tedersoo L."/>
            <person name="Vaario L.M."/>
            <person name="Yamada A."/>
            <person name="Yan M."/>
            <person name="Wang P."/>
            <person name="Xu J."/>
            <person name="Bruns T."/>
            <person name="Baldrian P."/>
            <person name="Vilgalys R."/>
            <person name="Dunand C."/>
            <person name="Henrissat B."/>
            <person name="Grigoriev I.V."/>
            <person name="Hibbett D."/>
            <person name="Nagy L.G."/>
            <person name="Martin F.M."/>
        </authorList>
    </citation>
    <scope>NUCLEOTIDE SEQUENCE</scope>
    <source>
        <strain evidence="2">UP504</strain>
    </source>
</reference>
<sequence length="182" mass="20401">LKTWIPYWDAFLDALLWCEGQGDGLQVLGCPACNIPGESSVYCCNECFFDELICKGCCLHWHARLPFHHVKEWKGLHFKAVALANLGLCVQLNHASDEQDVCPSPKAGLSNFIVLHVNGLHSVNIIFCGCSKTCSVLNQLLQHGLFPTTVQQPQTCSTFQLLHYFHLQSIQLKVSTIHFYQA</sequence>
<comment type="caution">
    <text evidence="2">The sequence shown here is derived from an EMBL/GenBank/DDBJ whole genome shotgun (WGS) entry which is preliminary data.</text>
</comment>
<proteinExistence type="predicted"/>
<organism evidence="2 3">
    <name type="scientific">Hydnum rufescens UP504</name>
    <dbReference type="NCBI Taxonomy" id="1448309"/>
    <lineage>
        <taxon>Eukaryota</taxon>
        <taxon>Fungi</taxon>
        <taxon>Dikarya</taxon>
        <taxon>Basidiomycota</taxon>
        <taxon>Agaricomycotina</taxon>
        <taxon>Agaricomycetes</taxon>
        <taxon>Cantharellales</taxon>
        <taxon>Hydnaceae</taxon>
        <taxon>Hydnum</taxon>
    </lineage>
</organism>
<dbReference type="Proteomes" id="UP000886523">
    <property type="component" value="Unassembled WGS sequence"/>
</dbReference>
<evidence type="ECO:0000313" key="2">
    <source>
        <dbReference type="EMBL" id="KAF9503416.1"/>
    </source>
</evidence>
<dbReference type="AlphaFoldDB" id="A0A9P6AEF4"/>
<accession>A0A9P6AEF4</accession>
<dbReference type="EMBL" id="MU129361">
    <property type="protein sequence ID" value="KAF9503416.1"/>
    <property type="molecule type" value="Genomic_DNA"/>
</dbReference>
<dbReference type="Pfam" id="PF18803">
    <property type="entry name" value="CxC2"/>
    <property type="match status" value="1"/>
</dbReference>
<gene>
    <name evidence="2" type="ORF">BS47DRAFT_1309791</name>
</gene>
<name>A0A9P6AEF4_9AGAM</name>